<evidence type="ECO:0000313" key="2">
    <source>
        <dbReference type="EMBL" id="CKV18812.1"/>
    </source>
</evidence>
<dbReference type="EMBL" id="CNGE01002800">
    <property type="protein sequence ID" value="CKV18812.1"/>
    <property type="molecule type" value="Genomic_DNA"/>
</dbReference>
<dbReference type="EMBL" id="CNGE01000723">
    <property type="protein sequence ID" value="CKT25521.1"/>
    <property type="molecule type" value="Genomic_DNA"/>
</dbReference>
<reference evidence="6 7" key="1">
    <citation type="submission" date="2015-03" db="EMBL/GenBank/DDBJ databases">
        <authorList>
            <consortium name="Pathogen Informatics"/>
        </authorList>
    </citation>
    <scope>NUCLEOTIDE SEQUENCE [LARGE SCALE GENOMIC DNA]</scope>
    <source>
        <strain evidence="1 9">Bir 172</strain>
        <strain evidence="3 7">D00501624</strain>
        <strain evidence="4 8">G09801536</strain>
        <strain evidence="6">N09902308</strain>
    </source>
</reference>
<evidence type="ECO:0000313" key="1">
    <source>
        <dbReference type="EMBL" id="CKT25521.1"/>
    </source>
</evidence>
<organism evidence="5 6">
    <name type="scientific">Mycobacterium tuberculosis</name>
    <dbReference type="NCBI Taxonomy" id="1773"/>
    <lineage>
        <taxon>Bacteria</taxon>
        <taxon>Bacillati</taxon>
        <taxon>Actinomycetota</taxon>
        <taxon>Actinomycetes</taxon>
        <taxon>Mycobacteriales</taxon>
        <taxon>Mycobacteriaceae</taxon>
        <taxon>Mycobacterium</taxon>
        <taxon>Mycobacterium tuberculosis complex</taxon>
    </lineage>
</organism>
<dbReference type="EMBL" id="CSBK01001327">
    <property type="protein sequence ID" value="COY55037.1"/>
    <property type="molecule type" value="Genomic_DNA"/>
</dbReference>
<evidence type="ECO:0000313" key="5">
    <source>
        <dbReference type="EMBL" id="COY55037.1"/>
    </source>
</evidence>
<evidence type="ECO:0000313" key="9">
    <source>
        <dbReference type="Proteomes" id="UP000048948"/>
    </source>
</evidence>
<reference evidence="5" key="2">
    <citation type="submission" date="2015-03" db="EMBL/GenBank/DDBJ databases">
        <authorList>
            <consortium name="Pathogen Informatics"/>
            <person name="Murphy D."/>
        </authorList>
    </citation>
    <scope>NUCLEOTIDE SEQUENCE</scope>
    <source>
        <strain evidence="5">N09902308</strain>
    </source>
</reference>
<dbReference type="EMBL" id="CSAD01000432">
    <property type="protein sequence ID" value="COV97640.1"/>
    <property type="molecule type" value="Genomic_DNA"/>
</dbReference>
<dbReference type="EMBL" id="CQQC01001865">
    <property type="protein sequence ID" value="CNW30463.1"/>
    <property type="molecule type" value="Genomic_DNA"/>
</dbReference>
<dbReference type="AlphaFoldDB" id="A0A655FNE3"/>
<dbReference type="Proteomes" id="UP000045842">
    <property type="component" value="Unassembled WGS sequence"/>
</dbReference>
<evidence type="ECO:0000313" key="3">
    <source>
        <dbReference type="EMBL" id="CNW30463.1"/>
    </source>
</evidence>
<evidence type="ECO:0000313" key="6">
    <source>
        <dbReference type="Proteomes" id="UP000039021"/>
    </source>
</evidence>
<evidence type="ECO:0000313" key="7">
    <source>
        <dbReference type="Proteomes" id="UP000039217"/>
    </source>
</evidence>
<name>A0A655FNE3_MYCTX</name>
<evidence type="ECO:0000313" key="8">
    <source>
        <dbReference type="Proteomes" id="UP000045842"/>
    </source>
</evidence>
<accession>A0A655FNE3</accession>
<protein>
    <submittedName>
        <fullName evidence="5">Uncharacterized protein</fullName>
    </submittedName>
</protein>
<dbReference type="Proteomes" id="UP000048948">
    <property type="component" value="Unassembled WGS sequence"/>
</dbReference>
<dbReference type="Proteomes" id="UP000039021">
    <property type="component" value="Unassembled WGS sequence"/>
</dbReference>
<evidence type="ECO:0000313" key="4">
    <source>
        <dbReference type="EMBL" id="COV97640.1"/>
    </source>
</evidence>
<sequence length="36" mass="3649">MASTMSLIVAPSNLAVAFTSISARVAVANLRSGVSR</sequence>
<proteinExistence type="predicted"/>
<dbReference type="Proteomes" id="UP000039217">
    <property type="component" value="Unassembled WGS sequence"/>
</dbReference>
<gene>
    <name evidence="3" type="ORF">ERS007661_03804</name>
    <name evidence="4" type="ORF">ERS007679_02826</name>
    <name evidence="5" type="ORF">ERS007739_02783</name>
    <name evidence="1" type="ORF">ERS027646_03231</name>
    <name evidence="2" type="ORF">ERS027646_05023</name>
</gene>